<dbReference type="RefSeq" id="WP_126557388.1">
    <property type="nucleotide sequence ID" value="NZ_BIFS01000002.1"/>
</dbReference>
<name>A0A402AYF8_9CHLR</name>
<organism evidence="2 3">
    <name type="scientific">Dictyobacter kobayashii</name>
    <dbReference type="NCBI Taxonomy" id="2014872"/>
    <lineage>
        <taxon>Bacteria</taxon>
        <taxon>Bacillati</taxon>
        <taxon>Chloroflexota</taxon>
        <taxon>Ktedonobacteria</taxon>
        <taxon>Ktedonobacterales</taxon>
        <taxon>Dictyobacteraceae</taxon>
        <taxon>Dictyobacter</taxon>
    </lineage>
</organism>
<feature type="transmembrane region" description="Helical" evidence="1">
    <location>
        <begin position="166"/>
        <end position="184"/>
    </location>
</feature>
<dbReference type="AlphaFoldDB" id="A0A402AYF8"/>
<dbReference type="EMBL" id="BIFS01000002">
    <property type="protein sequence ID" value="GCE24115.1"/>
    <property type="molecule type" value="Genomic_DNA"/>
</dbReference>
<evidence type="ECO:0000313" key="3">
    <source>
        <dbReference type="Proteomes" id="UP000287188"/>
    </source>
</evidence>
<accession>A0A402AYF8</accession>
<keyword evidence="1" id="KW-1133">Transmembrane helix</keyword>
<feature type="transmembrane region" description="Helical" evidence="1">
    <location>
        <begin position="23"/>
        <end position="47"/>
    </location>
</feature>
<keyword evidence="1" id="KW-0472">Membrane</keyword>
<gene>
    <name evidence="2" type="ORF">KDK_79150</name>
</gene>
<keyword evidence="1" id="KW-0812">Transmembrane</keyword>
<feature type="transmembrane region" description="Helical" evidence="1">
    <location>
        <begin position="59"/>
        <end position="76"/>
    </location>
</feature>
<sequence length="287" mass="32783">MRNSSASPIQENPELKRYQRSDALYSVVAVVYSLVILFYIILFFLSIQTPVKFLTTYKTGFLWLFIATQGIIVYVANKRTVFYWQWIEQRRLAAVMGGPAWNAVEQPVANALAVDLPLTVMSYTNNKQRGKFLLRTVGVILVYILIWSALSAWSVDLFLFISQNRFYIFLIFFAVLTLLMLVLISGNFHSRARPNVLVTEQGVQVGKSFVKWEEARLFAIYKGLNGLSTTYELSSATAIARWTLLTRANLIQINKRRAVPFDEYMQQMQALNALIVARTGLPLADLR</sequence>
<dbReference type="OrthoDB" id="167017at2"/>
<reference evidence="3" key="1">
    <citation type="submission" date="2018-12" db="EMBL/GenBank/DDBJ databases">
        <title>Tengunoibacter tsumagoiensis gen. nov., sp. nov., Dictyobacter kobayashii sp. nov., D. alpinus sp. nov., and D. joshuensis sp. nov. and description of Dictyobacteraceae fam. nov. within the order Ktedonobacterales isolated from Tengu-no-mugimeshi.</title>
        <authorList>
            <person name="Wang C.M."/>
            <person name="Zheng Y."/>
            <person name="Sakai Y."/>
            <person name="Toyoda A."/>
            <person name="Minakuchi Y."/>
            <person name="Abe K."/>
            <person name="Yokota A."/>
            <person name="Yabe S."/>
        </authorList>
    </citation>
    <scope>NUCLEOTIDE SEQUENCE [LARGE SCALE GENOMIC DNA]</scope>
    <source>
        <strain evidence="3">Uno11</strain>
    </source>
</reference>
<keyword evidence="3" id="KW-1185">Reference proteome</keyword>
<evidence type="ECO:0000313" key="2">
    <source>
        <dbReference type="EMBL" id="GCE24115.1"/>
    </source>
</evidence>
<protein>
    <submittedName>
        <fullName evidence="2">Uncharacterized protein</fullName>
    </submittedName>
</protein>
<comment type="caution">
    <text evidence="2">The sequence shown here is derived from an EMBL/GenBank/DDBJ whole genome shotgun (WGS) entry which is preliminary data.</text>
</comment>
<proteinExistence type="predicted"/>
<evidence type="ECO:0000256" key="1">
    <source>
        <dbReference type="SAM" id="Phobius"/>
    </source>
</evidence>
<feature type="transmembrane region" description="Helical" evidence="1">
    <location>
        <begin position="132"/>
        <end position="154"/>
    </location>
</feature>
<dbReference type="Proteomes" id="UP000287188">
    <property type="component" value="Unassembled WGS sequence"/>
</dbReference>